<keyword evidence="2 7" id="KW-0560">Oxidoreductase</keyword>
<evidence type="ECO:0000256" key="5">
    <source>
        <dbReference type="ARBA" id="ARBA00023229"/>
    </source>
</evidence>
<evidence type="ECO:0000256" key="4">
    <source>
        <dbReference type="ARBA" id="ARBA00023014"/>
    </source>
</evidence>
<accession>A0A645J1A2</accession>
<reference evidence="7" key="1">
    <citation type="submission" date="2019-08" db="EMBL/GenBank/DDBJ databases">
        <authorList>
            <person name="Kucharzyk K."/>
            <person name="Murdoch R.W."/>
            <person name="Higgins S."/>
            <person name="Loffler F."/>
        </authorList>
    </citation>
    <scope>NUCLEOTIDE SEQUENCE</scope>
</reference>
<dbReference type="InterPro" id="IPR004588">
    <property type="entry name" value="IspG_bac-typ"/>
</dbReference>
<dbReference type="GO" id="GO:0016114">
    <property type="term" value="P:terpenoid biosynthetic process"/>
    <property type="evidence" value="ECO:0007669"/>
    <property type="project" value="InterPro"/>
</dbReference>
<evidence type="ECO:0000256" key="2">
    <source>
        <dbReference type="ARBA" id="ARBA00023002"/>
    </source>
</evidence>
<dbReference type="GO" id="GO:0019288">
    <property type="term" value="P:isopentenyl diphosphate biosynthetic process, methylerythritol 4-phosphate pathway"/>
    <property type="evidence" value="ECO:0007669"/>
    <property type="project" value="TreeGrafter"/>
</dbReference>
<dbReference type="PANTHER" id="PTHR30454">
    <property type="entry name" value="4-HYDROXY-3-METHYLBUT-2-EN-1-YL DIPHOSPHATE SYNTHASE"/>
    <property type="match status" value="1"/>
</dbReference>
<evidence type="ECO:0000313" key="7">
    <source>
        <dbReference type="EMBL" id="MPN54274.1"/>
    </source>
</evidence>
<keyword evidence="4" id="KW-0411">Iron-sulfur</keyword>
<dbReference type="EMBL" id="VSSQ01122342">
    <property type="protein sequence ID" value="MPN54274.1"/>
    <property type="molecule type" value="Genomic_DNA"/>
</dbReference>
<dbReference type="GO" id="GO:0046429">
    <property type="term" value="F:4-hydroxy-3-methylbut-2-en-1-yl diphosphate synthase activity (ferredoxin)"/>
    <property type="evidence" value="ECO:0007669"/>
    <property type="project" value="InterPro"/>
</dbReference>
<comment type="caution">
    <text evidence="7">The sequence shown here is derived from an EMBL/GenBank/DDBJ whole genome shotgun (WGS) entry which is preliminary data.</text>
</comment>
<dbReference type="GO" id="GO:0051539">
    <property type="term" value="F:4 iron, 4 sulfur cluster binding"/>
    <property type="evidence" value="ECO:0007669"/>
    <property type="project" value="UniProtKB-KW"/>
</dbReference>
<dbReference type="InterPro" id="IPR011005">
    <property type="entry name" value="Dihydropteroate_synth-like_sf"/>
</dbReference>
<gene>
    <name evidence="7" type="primary">ispG_50</name>
    <name evidence="7" type="ORF">SDC9_201944</name>
</gene>
<organism evidence="7">
    <name type="scientific">bioreactor metagenome</name>
    <dbReference type="NCBI Taxonomy" id="1076179"/>
    <lineage>
        <taxon>unclassified sequences</taxon>
        <taxon>metagenomes</taxon>
        <taxon>ecological metagenomes</taxon>
    </lineage>
</organism>
<dbReference type="Pfam" id="PF26540">
    <property type="entry name" value="GcpE_C"/>
    <property type="match status" value="1"/>
</dbReference>
<dbReference type="SUPFAM" id="SSF56014">
    <property type="entry name" value="Nitrite and sulphite reductase 4Fe-4S domain-like"/>
    <property type="match status" value="1"/>
</dbReference>
<evidence type="ECO:0000256" key="1">
    <source>
        <dbReference type="ARBA" id="ARBA00022723"/>
    </source>
</evidence>
<name>A0A645J1A2_9ZZZZ</name>
<dbReference type="InterPro" id="IPR058579">
    <property type="entry name" value="IspG_C"/>
</dbReference>
<feature type="domain" description="IspG C-terminal" evidence="6">
    <location>
        <begin position="40"/>
        <end position="128"/>
    </location>
</feature>
<sequence length="129" mass="13936">MLFEGLGDTIRVSLTGDPIEEVRVGWEILKSLKLRDRGVNFVSCPTCGRTEIDLIGLANKVEKALIGIDKKITVAVMGCVVNGPGEAKEADIGVAGGHHQGVIFKKGVVLRTVPEEKILEELMSEIKKI</sequence>
<dbReference type="AlphaFoldDB" id="A0A645J1A2"/>
<proteinExistence type="predicted"/>
<evidence type="ECO:0000256" key="3">
    <source>
        <dbReference type="ARBA" id="ARBA00023004"/>
    </source>
</evidence>
<dbReference type="PANTHER" id="PTHR30454:SF0">
    <property type="entry name" value="4-HYDROXY-3-METHYLBUT-2-EN-1-YL DIPHOSPHATE SYNTHASE (FERREDOXIN), CHLOROPLASTIC"/>
    <property type="match status" value="1"/>
</dbReference>
<keyword evidence="1" id="KW-0479">Metal-binding</keyword>
<dbReference type="Gene3D" id="3.30.413.10">
    <property type="entry name" value="Sulfite Reductase Hemoprotein, domain 1"/>
    <property type="match status" value="1"/>
</dbReference>
<keyword evidence="3" id="KW-0408">Iron</keyword>
<dbReference type="GO" id="GO:0046872">
    <property type="term" value="F:metal ion binding"/>
    <property type="evidence" value="ECO:0007669"/>
    <property type="project" value="UniProtKB-KW"/>
</dbReference>
<evidence type="ECO:0000259" key="6">
    <source>
        <dbReference type="Pfam" id="PF26540"/>
    </source>
</evidence>
<keyword evidence="5" id="KW-0414">Isoprene biosynthesis</keyword>
<dbReference type="GO" id="GO:0141197">
    <property type="term" value="F:4-hydroxy-3-methylbut-2-enyl-diphosphate synthase activity (flavodoxin)"/>
    <property type="evidence" value="ECO:0007669"/>
    <property type="project" value="UniProtKB-EC"/>
</dbReference>
<dbReference type="Gene3D" id="3.20.20.20">
    <property type="entry name" value="Dihydropteroate synthase-like"/>
    <property type="match status" value="1"/>
</dbReference>
<dbReference type="InterPro" id="IPR045854">
    <property type="entry name" value="NO2/SO3_Rdtase_4Fe4S_sf"/>
</dbReference>
<protein>
    <submittedName>
        <fullName evidence="7">4-hydroxy-3-methylbut-2-en-1-yl diphosphate synthase (Flavodoxin)</fullName>
        <ecNumber evidence="7">1.17.7.3</ecNumber>
    </submittedName>
</protein>
<dbReference type="EC" id="1.17.7.3" evidence="7"/>